<dbReference type="InterPro" id="IPR011701">
    <property type="entry name" value="MFS"/>
</dbReference>
<feature type="transmembrane region" description="Helical" evidence="8">
    <location>
        <begin position="41"/>
        <end position="60"/>
    </location>
</feature>
<keyword evidence="6 8" id="KW-1133">Transmembrane helix</keyword>
<feature type="transmembrane region" description="Helical" evidence="8">
    <location>
        <begin position="245"/>
        <end position="263"/>
    </location>
</feature>
<evidence type="ECO:0000256" key="3">
    <source>
        <dbReference type="ARBA" id="ARBA00022448"/>
    </source>
</evidence>
<dbReference type="Pfam" id="PF07690">
    <property type="entry name" value="MFS_1"/>
    <property type="match status" value="1"/>
</dbReference>
<dbReference type="Gene3D" id="1.20.1720.10">
    <property type="entry name" value="Multidrug resistance protein D"/>
    <property type="match status" value="1"/>
</dbReference>
<gene>
    <name evidence="10" type="ORF">GGR95_003107</name>
</gene>
<keyword evidence="7 8" id="KW-0472">Membrane</keyword>
<dbReference type="PANTHER" id="PTHR23502">
    <property type="entry name" value="MAJOR FACILITATOR SUPERFAMILY"/>
    <property type="match status" value="1"/>
</dbReference>
<dbReference type="PANTHER" id="PTHR23502:SF132">
    <property type="entry name" value="POLYAMINE TRANSPORTER 2-RELATED"/>
    <property type="match status" value="1"/>
</dbReference>
<evidence type="ECO:0000256" key="1">
    <source>
        <dbReference type="ARBA" id="ARBA00004651"/>
    </source>
</evidence>
<evidence type="ECO:0000256" key="6">
    <source>
        <dbReference type="ARBA" id="ARBA00022989"/>
    </source>
</evidence>
<keyword evidence="5 8" id="KW-0812">Transmembrane</keyword>
<evidence type="ECO:0000256" key="4">
    <source>
        <dbReference type="ARBA" id="ARBA00022475"/>
    </source>
</evidence>
<keyword evidence="4" id="KW-1003">Cell membrane</keyword>
<comment type="caution">
    <text evidence="8">Lacks conserved residue(s) required for the propagation of feature annotation.</text>
</comment>
<accession>A0A7W6E643</accession>
<feature type="transmembrane region" description="Helical" evidence="8">
    <location>
        <begin position="130"/>
        <end position="156"/>
    </location>
</feature>
<dbReference type="GO" id="GO:0042910">
    <property type="term" value="F:xenobiotic transmembrane transporter activity"/>
    <property type="evidence" value="ECO:0007669"/>
    <property type="project" value="InterPro"/>
</dbReference>
<name>A0A7W6E643_9RHOB</name>
<dbReference type="CDD" id="cd17320">
    <property type="entry name" value="MFS_MdfA_MDR_like"/>
    <property type="match status" value="1"/>
</dbReference>
<evidence type="ECO:0000313" key="11">
    <source>
        <dbReference type="Proteomes" id="UP000530268"/>
    </source>
</evidence>
<reference evidence="10 11" key="1">
    <citation type="submission" date="2020-08" db="EMBL/GenBank/DDBJ databases">
        <title>Genomic Encyclopedia of Type Strains, Phase IV (KMG-IV): sequencing the most valuable type-strain genomes for metagenomic binning, comparative biology and taxonomic classification.</title>
        <authorList>
            <person name="Goeker M."/>
        </authorList>
    </citation>
    <scope>NUCLEOTIDE SEQUENCE [LARGE SCALE GENOMIC DNA]</scope>
    <source>
        <strain evidence="10 11">DSM 102234</strain>
    </source>
</reference>
<feature type="transmembrane region" description="Helical" evidence="8">
    <location>
        <begin position="162"/>
        <end position="180"/>
    </location>
</feature>
<feature type="transmembrane region" description="Helical" evidence="8">
    <location>
        <begin position="275"/>
        <end position="296"/>
    </location>
</feature>
<dbReference type="GO" id="GO:1990961">
    <property type="term" value="P:xenobiotic detoxification by transmembrane export across the plasma membrane"/>
    <property type="evidence" value="ECO:0007669"/>
    <property type="project" value="InterPro"/>
</dbReference>
<feature type="transmembrane region" description="Helical" evidence="8">
    <location>
        <begin position="208"/>
        <end position="225"/>
    </location>
</feature>
<keyword evidence="11" id="KW-1185">Reference proteome</keyword>
<evidence type="ECO:0000256" key="5">
    <source>
        <dbReference type="ARBA" id="ARBA00022692"/>
    </source>
</evidence>
<dbReference type="SUPFAM" id="SSF103473">
    <property type="entry name" value="MFS general substrate transporter"/>
    <property type="match status" value="1"/>
</dbReference>
<comment type="subcellular location">
    <subcellularLocation>
        <location evidence="8">Cell inner membrane</location>
        <topology evidence="8">Multi-pass membrane protein</topology>
    </subcellularLocation>
    <subcellularLocation>
        <location evidence="1">Cell membrane</location>
        <topology evidence="1">Multi-pass membrane protein</topology>
    </subcellularLocation>
</comment>
<dbReference type="Proteomes" id="UP000530268">
    <property type="component" value="Unassembled WGS sequence"/>
</dbReference>
<feature type="transmembrane region" description="Helical" evidence="8">
    <location>
        <begin position="308"/>
        <end position="329"/>
    </location>
</feature>
<evidence type="ECO:0000313" key="10">
    <source>
        <dbReference type="EMBL" id="MBB3995451.1"/>
    </source>
</evidence>
<evidence type="ECO:0000256" key="2">
    <source>
        <dbReference type="ARBA" id="ARBA00006236"/>
    </source>
</evidence>
<dbReference type="AlphaFoldDB" id="A0A7W6E643"/>
<organism evidence="10 11">
    <name type="scientific">Sulfitobacter undariae</name>
    <dbReference type="NCBI Taxonomy" id="1563671"/>
    <lineage>
        <taxon>Bacteria</taxon>
        <taxon>Pseudomonadati</taxon>
        <taxon>Pseudomonadota</taxon>
        <taxon>Alphaproteobacteria</taxon>
        <taxon>Rhodobacterales</taxon>
        <taxon>Roseobacteraceae</taxon>
        <taxon>Sulfitobacter</taxon>
    </lineage>
</organism>
<feature type="domain" description="Major facilitator superfamily (MFS) profile" evidence="9">
    <location>
        <begin position="6"/>
        <end position="391"/>
    </location>
</feature>
<feature type="transmembrane region" description="Helical" evidence="8">
    <location>
        <begin position="72"/>
        <end position="91"/>
    </location>
</feature>
<feature type="transmembrane region" description="Helical" evidence="8">
    <location>
        <begin position="336"/>
        <end position="356"/>
    </location>
</feature>
<comment type="caution">
    <text evidence="10">The sequence shown here is derived from an EMBL/GenBank/DDBJ whole genome shotgun (WGS) entry which is preliminary data.</text>
</comment>
<dbReference type="InterPro" id="IPR004812">
    <property type="entry name" value="Efflux_drug-R_Bcr/CmlA"/>
</dbReference>
<dbReference type="PROSITE" id="PS50850">
    <property type="entry name" value="MFS"/>
    <property type="match status" value="1"/>
</dbReference>
<keyword evidence="8" id="KW-0997">Cell inner membrane</keyword>
<dbReference type="RefSeq" id="WP_184567379.1">
    <property type="nucleotide sequence ID" value="NZ_JACIEI010000014.1"/>
</dbReference>
<evidence type="ECO:0000256" key="8">
    <source>
        <dbReference type="RuleBase" id="RU365088"/>
    </source>
</evidence>
<feature type="transmembrane region" description="Helical" evidence="8">
    <location>
        <begin position="97"/>
        <end position="118"/>
    </location>
</feature>
<keyword evidence="3 8" id="KW-0813">Transport</keyword>
<dbReference type="InterPro" id="IPR036259">
    <property type="entry name" value="MFS_trans_sf"/>
</dbReference>
<evidence type="ECO:0000256" key="7">
    <source>
        <dbReference type="ARBA" id="ARBA00023136"/>
    </source>
</evidence>
<dbReference type="InterPro" id="IPR020846">
    <property type="entry name" value="MFS_dom"/>
</dbReference>
<evidence type="ECO:0000259" key="9">
    <source>
        <dbReference type="PROSITE" id="PS50850"/>
    </source>
</evidence>
<dbReference type="NCBIfam" id="TIGR00710">
    <property type="entry name" value="efflux_Bcr_CflA"/>
    <property type="match status" value="1"/>
</dbReference>
<feature type="transmembrane region" description="Helical" evidence="8">
    <location>
        <begin position="362"/>
        <end position="383"/>
    </location>
</feature>
<comment type="similarity">
    <text evidence="2 8">Belongs to the major facilitator superfamily. Bcr/CmlA family.</text>
</comment>
<protein>
    <recommendedName>
        <fullName evidence="8">Bcr/CflA family efflux transporter</fullName>
    </recommendedName>
</protein>
<dbReference type="GO" id="GO:0005886">
    <property type="term" value="C:plasma membrane"/>
    <property type="evidence" value="ECO:0007669"/>
    <property type="project" value="UniProtKB-SubCell"/>
</dbReference>
<dbReference type="EMBL" id="JACIEI010000014">
    <property type="protein sequence ID" value="MBB3995451.1"/>
    <property type="molecule type" value="Genomic_DNA"/>
</dbReference>
<sequence length="398" mass="41665">MTERRVSLIGALLVAIGPVSMALYTPAMTELVRYFDTTPSVVNLTLTLYFGGFACAQLIAGPLSDALGRRPITIIFMALYCLGSILAVLAPSIETLIIARVLQGVGASAGVAISRALVRDLFTDDRSSRIMNLIGIILALGPALAPTIGGVMLQSFGWRSTFVLMALIGLIVIVVAIFLMKETVVADKSRLNFHALGRNYKMLLTNKHFLTASLVIGGALGAIYAQSTFLPFILMGDVGLSPTQFGASMLAQSGSFFVASLACRSLMARHGAYRLVAPGLVLIAIGSVGISTLLIWPPSFLHVMVPVSIYSCGIACVMPAMSTAALAPFGRAAGAAASMMGFIQMGSGLLMGSIGAVMGNAVVAMGILIPIMGAVACISFLMFRKISYPPMQEVVSGE</sequence>
<proteinExistence type="inferred from homology"/>